<evidence type="ECO:0000256" key="2">
    <source>
        <dbReference type="ARBA" id="ARBA00004173"/>
    </source>
</evidence>
<evidence type="ECO:0000256" key="8">
    <source>
        <dbReference type="ARBA" id="ARBA00023128"/>
    </source>
</evidence>
<dbReference type="InterPro" id="IPR016166">
    <property type="entry name" value="FAD-bd_PCMH"/>
</dbReference>
<dbReference type="PANTHER" id="PTHR11748">
    <property type="entry name" value="D-LACTATE DEHYDROGENASE"/>
    <property type="match status" value="1"/>
</dbReference>
<evidence type="ECO:0000259" key="12">
    <source>
        <dbReference type="PROSITE" id="PS51387"/>
    </source>
</evidence>
<dbReference type="STRING" id="1684307.A0A316U2G2"/>
<feature type="compositionally biased region" description="Low complexity" evidence="11">
    <location>
        <begin position="49"/>
        <end position="68"/>
    </location>
</feature>
<comment type="subcellular location">
    <subcellularLocation>
        <location evidence="2">Mitochondrion</location>
    </subcellularLocation>
</comment>
<accession>A0A316U2G2</accession>
<evidence type="ECO:0000256" key="10">
    <source>
        <dbReference type="ARBA" id="ARBA00051436"/>
    </source>
</evidence>
<gene>
    <name evidence="13" type="ORF">BCV69DRAFT_284910</name>
</gene>
<dbReference type="GO" id="GO:0008720">
    <property type="term" value="F:D-lactate dehydrogenase (NAD+) activity"/>
    <property type="evidence" value="ECO:0007669"/>
    <property type="project" value="TreeGrafter"/>
</dbReference>
<dbReference type="Gene3D" id="3.30.70.2740">
    <property type="match status" value="1"/>
</dbReference>
<feature type="compositionally biased region" description="Low complexity" evidence="11">
    <location>
        <begin position="16"/>
        <end position="41"/>
    </location>
</feature>
<dbReference type="Gene3D" id="1.10.45.10">
    <property type="entry name" value="Vanillyl-alcohol Oxidase, Chain A, domain 4"/>
    <property type="match status" value="1"/>
</dbReference>
<dbReference type="InterPro" id="IPR016169">
    <property type="entry name" value="FAD-bd_PCMH_sub2"/>
</dbReference>
<dbReference type="InterPro" id="IPR006094">
    <property type="entry name" value="Oxid_FAD_bind_N"/>
</dbReference>
<evidence type="ECO:0000313" key="13">
    <source>
        <dbReference type="EMBL" id="PWN18603.1"/>
    </source>
</evidence>
<dbReference type="Pfam" id="PF01565">
    <property type="entry name" value="FAD_binding_4"/>
    <property type="match status" value="1"/>
</dbReference>
<dbReference type="Gene3D" id="3.30.465.10">
    <property type="match status" value="1"/>
</dbReference>
<evidence type="ECO:0000256" key="5">
    <source>
        <dbReference type="ARBA" id="ARBA00022827"/>
    </source>
</evidence>
<keyword evidence="6" id="KW-0809">Transit peptide</keyword>
<dbReference type="PANTHER" id="PTHR11748:SF111">
    <property type="entry name" value="D-LACTATE DEHYDROGENASE, MITOCHONDRIAL-RELATED"/>
    <property type="match status" value="1"/>
</dbReference>
<dbReference type="GO" id="GO:0004458">
    <property type="term" value="F:D-lactate dehydrogenase (cytochrome) activity"/>
    <property type="evidence" value="ECO:0007669"/>
    <property type="project" value="UniProtKB-EC"/>
</dbReference>
<organism evidence="13 14">
    <name type="scientific">Pseudomicrostroma glucosiphilum</name>
    <dbReference type="NCBI Taxonomy" id="1684307"/>
    <lineage>
        <taxon>Eukaryota</taxon>
        <taxon>Fungi</taxon>
        <taxon>Dikarya</taxon>
        <taxon>Basidiomycota</taxon>
        <taxon>Ustilaginomycotina</taxon>
        <taxon>Exobasidiomycetes</taxon>
        <taxon>Microstromatales</taxon>
        <taxon>Microstromatales incertae sedis</taxon>
        <taxon>Pseudomicrostroma</taxon>
    </lineage>
</organism>
<evidence type="ECO:0000256" key="3">
    <source>
        <dbReference type="ARBA" id="ARBA00008000"/>
    </source>
</evidence>
<dbReference type="GO" id="GO:0071949">
    <property type="term" value="F:FAD binding"/>
    <property type="evidence" value="ECO:0007669"/>
    <property type="project" value="InterPro"/>
</dbReference>
<reference evidence="13 14" key="1">
    <citation type="journal article" date="2018" name="Mol. Biol. Evol.">
        <title>Broad Genomic Sampling Reveals a Smut Pathogenic Ancestry of the Fungal Clade Ustilaginomycotina.</title>
        <authorList>
            <person name="Kijpornyongpan T."/>
            <person name="Mondo S.J."/>
            <person name="Barry K."/>
            <person name="Sandor L."/>
            <person name="Lee J."/>
            <person name="Lipzen A."/>
            <person name="Pangilinan J."/>
            <person name="LaButti K."/>
            <person name="Hainaut M."/>
            <person name="Henrissat B."/>
            <person name="Grigoriev I.V."/>
            <person name="Spatafora J.W."/>
            <person name="Aime M.C."/>
        </authorList>
    </citation>
    <scope>NUCLEOTIDE SEQUENCE [LARGE SCALE GENOMIC DNA]</scope>
    <source>
        <strain evidence="13 14">MCA 4718</strain>
    </source>
</reference>
<dbReference type="SUPFAM" id="SSF56176">
    <property type="entry name" value="FAD-binding/transporter-associated domain-like"/>
    <property type="match status" value="1"/>
</dbReference>
<dbReference type="FunFam" id="3.30.70.2740:FF:000001">
    <property type="entry name" value="D-lactate dehydrogenase mitochondrial"/>
    <property type="match status" value="1"/>
</dbReference>
<dbReference type="InterPro" id="IPR016171">
    <property type="entry name" value="Vanillyl_alc_oxidase_C-sub2"/>
</dbReference>
<dbReference type="InterPro" id="IPR016164">
    <property type="entry name" value="FAD-linked_Oxase-like_C"/>
</dbReference>
<sequence>MGFASSSSTARAVASLSNAGKGRVLVTRSSRPSPSLVPLRSLNRDHTRSFASSRESASVASSSGQSSGSRAALGLSLALLAGAIGGYLVASDLQLEAGARSTSPEPSTPPASSNFSQALSQLKQHFADEQDCVSTEPTDLEAKGFSLWCQHDASLPQVVVYPTCTDDVVAIVNIARENGVALVPFAGGTCLEAHWYAPRDPKTGETIPTISMAFERMDALLEHDEDSGYVRVQPGLGWQDLNEDLKSRGSKLFWPVDPGPGSAFGGMLATGGSGTGAVRYGTMKGDLILNVTVVLPSGEVIKTRSDARKSSVGPDLTKLFLGSEGTLGVITEVTLRLVPRLKESVVTVAFDSVDQACRASQAILNHGVGVSSIELLDDVMLKAINFASKPDPPHAERPSLFIKFSGSDVHTSEDQRLTRKLVAEHGADLSTLRTSRDEAEVEALWESRKVALWSAMQYRGEGARCWTTDCCVPIARLPDYMKQVKEDLAKSNLVAPIVSHVGDGNFHALIVYKDGDKEEFARAKDVVHRMVHLAQDLGGTATGEHGVGRGKREYLERELGPGTVQLLRSIKNMLDPTGFMNPGTLLLPEGGDVATHAH</sequence>
<dbReference type="EMBL" id="KZ819335">
    <property type="protein sequence ID" value="PWN18603.1"/>
    <property type="molecule type" value="Genomic_DNA"/>
</dbReference>
<evidence type="ECO:0000256" key="1">
    <source>
        <dbReference type="ARBA" id="ARBA00001974"/>
    </source>
</evidence>
<evidence type="ECO:0000256" key="7">
    <source>
        <dbReference type="ARBA" id="ARBA00023002"/>
    </source>
</evidence>
<dbReference type="GeneID" id="37014948"/>
<feature type="region of interest" description="Disordered" evidence="11">
    <location>
        <begin position="16"/>
        <end position="68"/>
    </location>
</feature>
<keyword evidence="7" id="KW-0560">Oxidoreductase</keyword>
<keyword evidence="14" id="KW-1185">Reference proteome</keyword>
<keyword evidence="5" id="KW-0274">FAD</keyword>
<comment type="cofactor">
    <cofactor evidence="1">
        <name>FAD</name>
        <dbReference type="ChEBI" id="CHEBI:57692"/>
    </cofactor>
</comment>
<dbReference type="Proteomes" id="UP000245942">
    <property type="component" value="Unassembled WGS sequence"/>
</dbReference>
<dbReference type="InterPro" id="IPR036318">
    <property type="entry name" value="FAD-bd_PCMH-like_sf"/>
</dbReference>
<dbReference type="InterPro" id="IPR004113">
    <property type="entry name" value="FAD-bd_oxidored_4_C"/>
</dbReference>
<feature type="domain" description="FAD-binding PCMH-type" evidence="12">
    <location>
        <begin position="152"/>
        <end position="340"/>
    </location>
</feature>
<dbReference type="RefSeq" id="XP_025345763.1">
    <property type="nucleotide sequence ID" value="XM_025493214.1"/>
</dbReference>
<evidence type="ECO:0000256" key="9">
    <source>
        <dbReference type="ARBA" id="ARBA00038897"/>
    </source>
</evidence>
<proteinExistence type="inferred from homology"/>
<dbReference type="Pfam" id="PF02913">
    <property type="entry name" value="FAD-oxidase_C"/>
    <property type="match status" value="1"/>
</dbReference>
<evidence type="ECO:0000256" key="11">
    <source>
        <dbReference type="SAM" id="MobiDB-lite"/>
    </source>
</evidence>
<evidence type="ECO:0000256" key="4">
    <source>
        <dbReference type="ARBA" id="ARBA00022630"/>
    </source>
</evidence>
<keyword evidence="4" id="KW-0285">Flavoprotein</keyword>
<protein>
    <recommendedName>
        <fullName evidence="9">D-lactate dehydrogenase (cytochrome)</fullName>
        <ecNumber evidence="9">1.1.2.4</ecNumber>
    </recommendedName>
</protein>
<dbReference type="PROSITE" id="PS51387">
    <property type="entry name" value="FAD_PCMH"/>
    <property type="match status" value="1"/>
</dbReference>
<dbReference type="SUPFAM" id="SSF55103">
    <property type="entry name" value="FAD-linked oxidases, C-terminal domain"/>
    <property type="match status" value="1"/>
</dbReference>
<dbReference type="OrthoDB" id="7786253at2759"/>
<evidence type="ECO:0000313" key="14">
    <source>
        <dbReference type="Proteomes" id="UP000245942"/>
    </source>
</evidence>
<dbReference type="FunFam" id="1.10.45.10:FF:000001">
    <property type="entry name" value="D-lactate dehydrogenase mitochondrial"/>
    <property type="match status" value="1"/>
</dbReference>
<dbReference type="GO" id="GO:1903457">
    <property type="term" value="P:lactate catabolic process"/>
    <property type="evidence" value="ECO:0007669"/>
    <property type="project" value="TreeGrafter"/>
</dbReference>
<keyword evidence="8" id="KW-0496">Mitochondrion</keyword>
<dbReference type="AlphaFoldDB" id="A0A316U2G2"/>
<dbReference type="EC" id="1.1.2.4" evidence="9"/>
<comment type="similarity">
    <text evidence="3">Belongs to the FAD-binding oxidoreductase/transferase type 4 family.</text>
</comment>
<evidence type="ECO:0000256" key="6">
    <source>
        <dbReference type="ARBA" id="ARBA00022946"/>
    </source>
</evidence>
<comment type="catalytic activity">
    <reaction evidence="10">
        <text>(R)-lactate + 2 Fe(III)-[cytochrome c] = 2 Fe(II)-[cytochrome c] + pyruvate + 2 H(+)</text>
        <dbReference type="Rhea" id="RHEA:13521"/>
        <dbReference type="Rhea" id="RHEA-COMP:10350"/>
        <dbReference type="Rhea" id="RHEA-COMP:14399"/>
        <dbReference type="ChEBI" id="CHEBI:15361"/>
        <dbReference type="ChEBI" id="CHEBI:15378"/>
        <dbReference type="ChEBI" id="CHEBI:16004"/>
        <dbReference type="ChEBI" id="CHEBI:29033"/>
        <dbReference type="ChEBI" id="CHEBI:29034"/>
        <dbReference type="EC" id="1.1.2.4"/>
    </reaction>
</comment>
<name>A0A316U2G2_9BASI</name>
<dbReference type="GO" id="GO:0005739">
    <property type="term" value="C:mitochondrion"/>
    <property type="evidence" value="ECO:0007669"/>
    <property type="project" value="UniProtKB-SubCell"/>
</dbReference>